<keyword evidence="2" id="KW-0539">Nucleus</keyword>
<evidence type="ECO:0000259" key="4">
    <source>
        <dbReference type="Pfam" id="PF07808"/>
    </source>
</evidence>
<dbReference type="EMBL" id="JAHBMH010000073">
    <property type="protein sequence ID" value="KAK1932698.1"/>
    <property type="molecule type" value="Genomic_DNA"/>
</dbReference>
<evidence type="ECO:0000256" key="3">
    <source>
        <dbReference type="SAM" id="MobiDB-lite"/>
    </source>
</evidence>
<evidence type="ECO:0000313" key="5">
    <source>
        <dbReference type="EMBL" id="KAK1932698.1"/>
    </source>
</evidence>
<proteinExistence type="predicted"/>
<evidence type="ECO:0000256" key="1">
    <source>
        <dbReference type="ARBA" id="ARBA00004123"/>
    </source>
</evidence>
<evidence type="ECO:0000256" key="2">
    <source>
        <dbReference type="ARBA" id="ARBA00023242"/>
    </source>
</evidence>
<name>A0AAD9G6G1_BABDI</name>
<comment type="caution">
    <text evidence="5">The sequence shown here is derived from an EMBL/GenBank/DDBJ whole genome shotgun (WGS) entry which is preliminary data.</text>
</comment>
<feature type="region of interest" description="Disordered" evidence="3">
    <location>
        <begin position="1"/>
        <end position="56"/>
    </location>
</feature>
<dbReference type="GO" id="GO:0005634">
    <property type="term" value="C:nucleus"/>
    <property type="evidence" value="ECO:0007669"/>
    <property type="project" value="UniProtKB-SubCell"/>
</dbReference>
<keyword evidence="6" id="KW-1185">Reference proteome</keyword>
<dbReference type="InterPro" id="IPR039896">
    <property type="entry name" value="Red-like"/>
</dbReference>
<organism evidence="5 6">
    <name type="scientific">Babesia divergens</name>
    <dbReference type="NCBI Taxonomy" id="32595"/>
    <lineage>
        <taxon>Eukaryota</taxon>
        <taxon>Sar</taxon>
        <taxon>Alveolata</taxon>
        <taxon>Apicomplexa</taxon>
        <taxon>Aconoidasida</taxon>
        <taxon>Piroplasmida</taxon>
        <taxon>Babesiidae</taxon>
        <taxon>Babesia</taxon>
    </lineage>
</organism>
<reference evidence="5" key="2">
    <citation type="submission" date="2021-05" db="EMBL/GenBank/DDBJ databases">
        <authorList>
            <person name="Pain A."/>
        </authorList>
    </citation>
    <scope>NUCLEOTIDE SEQUENCE</scope>
    <source>
        <strain evidence="5">1802A</strain>
    </source>
</reference>
<dbReference type="Proteomes" id="UP001195914">
    <property type="component" value="Unassembled WGS sequence"/>
</dbReference>
<dbReference type="InterPro" id="IPR012916">
    <property type="entry name" value="RED_N"/>
</dbReference>
<dbReference type="PANTHER" id="PTHR12765">
    <property type="entry name" value="RED PROTEIN IK FACTOR CYTOKINE IK"/>
    <property type="match status" value="1"/>
</dbReference>
<gene>
    <name evidence="5" type="ORF">X943_000404</name>
</gene>
<sequence length="385" mass="44470">MAVVESFSSGRRRKNPPASRNNVKRDGYDAKHRHATNRRWPDDPEPASDTKYRNRALERSKLTDDYYKRVEEEYHLLKTQTEEESRYMGGDEEHTHLVKGLDYVLLDKVRKSLAPRAAAQKAAEAAASAAKEESQHTDFGLYIYRTFFYHTNLHNRHFYERLNNTYRLVSKGYRFKGNVSTSKTFYTFDLNMDPGPNDIPSTVIFNDNNGSSTTTAGVVSMYLEPELKKELFEAFEWHQENRRKKKEDRLPFRPEKSVYDSGAESDDIFSGVGEYRSDELNSEMISKLNDNEKYFEESEDDDEVYQGPTHLKALVRPRRTHAPGDGYDECYPCAGDVDSDDDIKGAAKKSKGNRAEWRKIEKIITDKNTISMEQLEQMTAPKKSS</sequence>
<comment type="subcellular location">
    <subcellularLocation>
        <location evidence="1">Nucleus</location>
    </subcellularLocation>
</comment>
<evidence type="ECO:0000313" key="6">
    <source>
        <dbReference type="Proteomes" id="UP001195914"/>
    </source>
</evidence>
<reference evidence="5" key="1">
    <citation type="journal article" date="2014" name="Nucleic Acids Res.">
        <title>The evolutionary dynamics of variant antigen genes in Babesia reveal a history of genomic innovation underlying host-parasite interaction.</title>
        <authorList>
            <person name="Jackson A.P."/>
            <person name="Otto T.D."/>
            <person name="Darby A."/>
            <person name="Ramaprasad A."/>
            <person name="Xia D."/>
            <person name="Echaide I.E."/>
            <person name="Farber M."/>
            <person name="Gahlot S."/>
            <person name="Gamble J."/>
            <person name="Gupta D."/>
            <person name="Gupta Y."/>
            <person name="Jackson L."/>
            <person name="Malandrin L."/>
            <person name="Malas T.B."/>
            <person name="Moussa E."/>
            <person name="Nair M."/>
            <person name="Reid A.J."/>
            <person name="Sanders M."/>
            <person name="Sharma J."/>
            <person name="Tracey A."/>
            <person name="Quail M.A."/>
            <person name="Weir W."/>
            <person name="Wastling J.M."/>
            <person name="Hall N."/>
            <person name="Willadsen P."/>
            <person name="Lingelbach K."/>
            <person name="Shiels B."/>
            <person name="Tait A."/>
            <person name="Berriman M."/>
            <person name="Allred D.R."/>
            <person name="Pain A."/>
        </authorList>
    </citation>
    <scope>NUCLEOTIDE SEQUENCE</scope>
    <source>
        <strain evidence="5">1802A</strain>
    </source>
</reference>
<feature type="domain" description="RED-like N-terminal" evidence="4">
    <location>
        <begin position="33"/>
        <end position="204"/>
    </location>
</feature>
<protein>
    <recommendedName>
        <fullName evidence="4">RED-like N-terminal domain-containing protein</fullName>
    </recommendedName>
</protein>
<dbReference type="Pfam" id="PF07808">
    <property type="entry name" value="RED_N"/>
    <property type="match status" value="1"/>
</dbReference>
<accession>A0AAD9G6G1</accession>
<dbReference type="AlphaFoldDB" id="A0AAD9G6G1"/>